<accession>A0A450TUZ0</accession>
<protein>
    <submittedName>
        <fullName evidence="1">Methyltransferase domain-containing protein</fullName>
    </submittedName>
</protein>
<keyword evidence="1" id="KW-0808">Transferase</keyword>
<dbReference type="GO" id="GO:0032259">
    <property type="term" value="P:methylation"/>
    <property type="evidence" value="ECO:0007669"/>
    <property type="project" value="UniProtKB-KW"/>
</dbReference>
<organism evidence="1">
    <name type="scientific">Candidatus Kentrum sp. FW</name>
    <dbReference type="NCBI Taxonomy" id="2126338"/>
    <lineage>
        <taxon>Bacteria</taxon>
        <taxon>Pseudomonadati</taxon>
        <taxon>Pseudomonadota</taxon>
        <taxon>Gammaproteobacteria</taxon>
        <taxon>Candidatus Kentrum</taxon>
    </lineage>
</organism>
<name>A0A450TUZ0_9GAMM</name>
<proteinExistence type="predicted"/>
<gene>
    <name evidence="1" type="ORF">BECKFW1821C_GA0114237_103814</name>
</gene>
<dbReference type="SUPFAM" id="SSF53335">
    <property type="entry name" value="S-adenosyl-L-methionine-dependent methyltransferases"/>
    <property type="match status" value="1"/>
</dbReference>
<dbReference type="Pfam" id="PF13489">
    <property type="entry name" value="Methyltransf_23"/>
    <property type="match status" value="1"/>
</dbReference>
<dbReference type="EMBL" id="CAADFE010000038">
    <property type="protein sequence ID" value="VFJ72826.1"/>
    <property type="molecule type" value="Genomic_DNA"/>
</dbReference>
<dbReference type="AlphaFoldDB" id="A0A450TUZ0"/>
<dbReference type="GO" id="GO:0008168">
    <property type="term" value="F:methyltransferase activity"/>
    <property type="evidence" value="ECO:0007669"/>
    <property type="project" value="UniProtKB-KW"/>
</dbReference>
<dbReference type="Gene3D" id="3.40.50.150">
    <property type="entry name" value="Vaccinia Virus protein VP39"/>
    <property type="match status" value="1"/>
</dbReference>
<evidence type="ECO:0000313" key="1">
    <source>
        <dbReference type="EMBL" id="VFJ72826.1"/>
    </source>
</evidence>
<sequence length="275" mass="31629">MSSQSIDILLAQHPVFASLFRLVCALVKTNEVLSSTIAAYISRYLKQSGMELPHAFRIYESFIRDYDKDIRLFHETGKYPFELTGTIRDIDRLFYDVALLLSYLVAAHRYRIINCLYDKTKADGKALFVGCGPGAEIDLVKPLFEEIHAFDMSLNPLLQELMPDVNFHQETFPSDDVRDEFEAIYLIEILEHLEDPYQLLKSCRDALSGTGRLHLTTATNIPQFDHIYNFPHDHSEFEERIGAMGLKVISNDEIGHKYMTADIAAKNHYYVLVRQ</sequence>
<keyword evidence="1" id="KW-0489">Methyltransferase</keyword>
<dbReference type="InterPro" id="IPR029063">
    <property type="entry name" value="SAM-dependent_MTases_sf"/>
</dbReference>
<reference evidence="1" key="1">
    <citation type="submission" date="2019-02" db="EMBL/GenBank/DDBJ databases">
        <authorList>
            <person name="Gruber-Vodicka R. H."/>
            <person name="Seah K. B. B."/>
        </authorList>
    </citation>
    <scope>NUCLEOTIDE SEQUENCE</scope>
    <source>
        <strain evidence="1">BECK_BZ131</strain>
    </source>
</reference>